<dbReference type="EMBL" id="ALWO02000037">
    <property type="protein sequence ID" value="EOZ95590.1"/>
    <property type="molecule type" value="Genomic_DNA"/>
</dbReference>
<sequence length="48" mass="5418">MLFFEAFLRSSKGNHLVEKIKEIGLNCETEVRIVLSGNNPRKPSSKTV</sequence>
<proteinExistence type="predicted"/>
<protein>
    <submittedName>
        <fullName evidence="1">Uncharacterized protein</fullName>
    </submittedName>
</protein>
<evidence type="ECO:0000313" key="2">
    <source>
        <dbReference type="Proteomes" id="UP000006073"/>
    </source>
</evidence>
<dbReference type="AlphaFoldDB" id="S2DF12"/>
<comment type="caution">
    <text evidence="1">The sequence shown here is derived from an EMBL/GenBank/DDBJ whole genome shotgun (WGS) entry which is preliminary data.</text>
</comment>
<evidence type="ECO:0000313" key="1">
    <source>
        <dbReference type="EMBL" id="EOZ95590.1"/>
    </source>
</evidence>
<organism evidence="1 2">
    <name type="scientific">Indibacter alkaliphilus (strain CCUG 57479 / KCTC 22604 / LW1)</name>
    <dbReference type="NCBI Taxonomy" id="1189612"/>
    <lineage>
        <taxon>Bacteria</taxon>
        <taxon>Pseudomonadati</taxon>
        <taxon>Bacteroidota</taxon>
        <taxon>Cytophagia</taxon>
        <taxon>Cytophagales</taxon>
        <taxon>Cyclobacteriaceae</taxon>
    </lineage>
</organism>
<gene>
    <name evidence="1" type="ORF">A33Q_2952</name>
</gene>
<accession>S2DF12</accession>
<dbReference type="Proteomes" id="UP000006073">
    <property type="component" value="Unassembled WGS sequence"/>
</dbReference>
<reference evidence="1 2" key="1">
    <citation type="journal article" date="2013" name="Genome Announc.">
        <title>Draft Genome Sequence of Indibacter alkaliphilus Strain LW1T, Isolated from Lonar Lake, a Haloalkaline Lake in the Buldana District of Maharashtra, India.</title>
        <authorList>
            <person name="Singh A."/>
            <person name="Kumar Jangir P."/>
            <person name="Sharma R."/>
            <person name="Singh A."/>
            <person name="Kumar Pinnaka A."/>
            <person name="Shivaji S."/>
        </authorList>
    </citation>
    <scope>NUCLEOTIDE SEQUENCE [LARGE SCALE GENOMIC DNA]</scope>
    <source>
        <strain evidence="2">CCUG 57479 / KCTC 22604 / LW1</strain>
    </source>
</reference>
<name>S2DF12_INDAL</name>
<keyword evidence="2" id="KW-1185">Reference proteome</keyword>